<sequence>LEILDQNAVVGAAYDAEQRFPPPNCYPGTRTETLEILRKWVSDSTSTTFIYWLYGAAGLGKSAIAQTVSEEFANSHLAASFFFSRADPTRNNLQHFFITISLHLTTYHVLGPILSEYIDLTIRRECRIVHAKLERQFQELVVKPCNQLITKQWRKLPRLIIIDGLDECVYSRG</sequence>
<accession>A0A0D0C1F8</accession>
<keyword evidence="4" id="KW-1185">Reference proteome</keyword>
<dbReference type="Gene3D" id="3.40.50.300">
    <property type="entry name" value="P-loop containing nucleotide triphosphate hydrolases"/>
    <property type="match status" value="1"/>
</dbReference>
<feature type="domain" description="Nephrocystin 3-like N-terminal" evidence="2">
    <location>
        <begin position="37"/>
        <end position="169"/>
    </location>
</feature>
<dbReference type="InterPro" id="IPR027417">
    <property type="entry name" value="P-loop_NTPase"/>
</dbReference>
<gene>
    <name evidence="3" type="ORF">GYMLUDRAFT_165656</name>
</gene>
<reference evidence="3 4" key="1">
    <citation type="submission" date="2014-04" db="EMBL/GenBank/DDBJ databases">
        <title>Evolutionary Origins and Diversification of the Mycorrhizal Mutualists.</title>
        <authorList>
            <consortium name="DOE Joint Genome Institute"/>
            <consortium name="Mycorrhizal Genomics Consortium"/>
            <person name="Kohler A."/>
            <person name="Kuo A."/>
            <person name="Nagy L.G."/>
            <person name="Floudas D."/>
            <person name="Copeland A."/>
            <person name="Barry K.W."/>
            <person name="Cichocki N."/>
            <person name="Veneault-Fourrey C."/>
            <person name="LaButti K."/>
            <person name="Lindquist E.A."/>
            <person name="Lipzen A."/>
            <person name="Lundell T."/>
            <person name="Morin E."/>
            <person name="Murat C."/>
            <person name="Riley R."/>
            <person name="Ohm R."/>
            <person name="Sun H."/>
            <person name="Tunlid A."/>
            <person name="Henrissat B."/>
            <person name="Grigoriev I.V."/>
            <person name="Hibbett D.S."/>
            <person name="Martin F."/>
        </authorList>
    </citation>
    <scope>NUCLEOTIDE SEQUENCE [LARGE SCALE GENOMIC DNA]</scope>
    <source>
        <strain evidence="3 4">FD-317 M1</strain>
    </source>
</reference>
<dbReference type="HOGENOM" id="CLU_000288_6_8_1"/>
<keyword evidence="1" id="KW-0677">Repeat</keyword>
<evidence type="ECO:0000313" key="3">
    <source>
        <dbReference type="EMBL" id="KIK61956.1"/>
    </source>
</evidence>
<feature type="non-terminal residue" evidence="3">
    <location>
        <position position="1"/>
    </location>
</feature>
<protein>
    <recommendedName>
        <fullName evidence="2">Nephrocystin 3-like N-terminal domain-containing protein</fullName>
    </recommendedName>
</protein>
<dbReference type="SUPFAM" id="SSF52540">
    <property type="entry name" value="P-loop containing nucleoside triphosphate hydrolases"/>
    <property type="match status" value="1"/>
</dbReference>
<dbReference type="AlphaFoldDB" id="A0A0D0C1F8"/>
<evidence type="ECO:0000313" key="4">
    <source>
        <dbReference type="Proteomes" id="UP000053593"/>
    </source>
</evidence>
<dbReference type="EMBL" id="KN834769">
    <property type="protein sequence ID" value="KIK61956.1"/>
    <property type="molecule type" value="Genomic_DNA"/>
</dbReference>
<dbReference type="OrthoDB" id="2928561at2759"/>
<dbReference type="Pfam" id="PF24883">
    <property type="entry name" value="NPHP3_N"/>
    <property type="match status" value="1"/>
</dbReference>
<dbReference type="Proteomes" id="UP000053593">
    <property type="component" value="Unassembled WGS sequence"/>
</dbReference>
<name>A0A0D0C1F8_9AGAR</name>
<evidence type="ECO:0000259" key="2">
    <source>
        <dbReference type="Pfam" id="PF24883"/>
    </source>
</evidence>
<proteinExistence type="predicted"/>
<evidence type="ECO:0000256" key="1">
    <source>
        <dbReference type="ARBA" id="ARBA00022737"/>
    </source>
</evidence>
<organism evidence="3 4">
    <name type="scientific">Collybiopsis luxurians FD-317 M1</name>
    <dbReference type="NCBI Taxonomy" id="944289"/>
    <lineage>
        <taxon>Eukaryota</taxon>
        <taxon>Fungi</taxon>
        <taxon>Dikarya</taxon>
        <taxon>Basidiomycota</taxon>
        <taxon>Agaricomycotina</taxon>
        <taxon>Agaricomycetes</taxon>
        <taxon>Agaricomycetidae</taxon>
        <taxon>Agaricales</taxon>
        <taxon>Marasmiineae</taxon>
        <taxon>Omphalotaceae</taxon>
        <taxon>Collybiopsis</taxon>
        <taxon>Collybiopsis luxurians</taxon>
    </lineage>
</organism>
<dbReference type="InterPro" id="IPR056884">
    <property type="entry name" value="NPHP3-like_N"/>
</dbReference>